<dbReference type="RefSeq" id="WP_328964605.1">
    <property type="nucleotide sequence ID" value="NZ_CP108090.1"/>
</dbReference>
<feature type="domain" description="HTH marR-type" evidence="2">
    <location>
        <begin position="1"/>
        <end position="147"/>
    </location>
</feature>
<dbReference type="PANTHER" id="PTHR33164">
    <property type="entry name" value="TRANSCRIPTIONAL REGULATOR, MARR FAMILY"/>
    <property type="match status" value="1"/>
</dbReference>
<dbReference type="PROSITE" id="PS50995">
    <property type="entry name" value="HTH_MARR_2"/>
    <property type="match status" value="1"/>
</dbReference>
<dbReference type="Proteomes" id="UP001432039">
    <property type="component" value="Chromosome"/>
</dbReference>
<evidence type="ECO:0000256" key="1">
    <source>
        <dbReference type="SAM" id="MobiDB-lite"/>
    </source>
</evidence>
<dbReference type="InterPro" id="IPR000835">
    <property type="entry name" value="HTH_MarR-typ"/>
</dbReference>
<dbReference type="SMART" id="SM00347">
    <property type="entry name" value="HTH_MARR"/>
    <property type="match status" value="1"/>
</dbReference>
<reference evidence="3" key="1">
    <citation type="submission" date="2022-10" db="EMBL/GenBank/DDBJ databases">
        <title>The complete genomes of actinobacterial strains from the NBC collection.</title>
        <authorList>
            <person name="Joergensen T.S."/>
            <person name="Alvarez Arevalo M."/>
            <person name="Sterndorff E.B."/>
            <person name="Faurdal D."/>
            <person name="Vuksanovic O."/>
            <person name="Mourched A.-S."/>
            <person name="Charusanti P."/>
            <person name="Shaw S."/>
            <person name="Blin K."/>
            <person name="Weber T."/>
        </authorList>
    </citation>
    <scope>NUCLEOTIDE SEQUENCE</scope>
    <source>
        <strain evidence="3">NBC_00248</strain>
    </source>
</reference>
<dbReference type="EMBL" id="CP108090">
    <property type="protein sequence ID" value="WUQ16300.1"/>
    <property type="molecule type" value="Genomic_DNA"/>
</dbReference>
<gene>
    <name evidence="3" type="ORF">OG517_35475</name>
</gene>
<dbReference type="SUPFAM" id="SSF46785">
    <property type="entry name" value="Winged helix' DNA-binding domain"/>
    <property type="match status" value="1"/>
</dbReference>
<organism evidence="3 4">
    <name type="scientific">Streptomyces virginiae</name>
    <name type="common">Streptomyces cinnamonensis</name>
    <dbReference type="NCBI Taxonomy" id="1961"/>
    <lineage>
        <taxon>Bacteria</taxon>
        <taxon>Bacillati</taxon>
        <taxon>Actinomycetota</taxon>
        <taxon>Actinomycetes</taxon>
        <taxon>Kitasatosporales</taxon>
        <taxon>Streptomycetaceae</taxon>
        <taxon>Streptomyces</taxon>
    </lineage>
</organism>
<evidence type="ECO:0000259" key="2">
    <source>
        <dbReference type="PROSITE" id="PS50995"/>
    </source>
</evidence>
<dbReference type="Gene3D" id="1.10.10.10">
    <property type="entry name" value="Winged helix-like DNA-binding domain superfamily/Winged helix DNA-binding domain"/>
    <property type="match status" value="1"/>
</dbReference>
<protein>
    <submittedName>
        <fullName evidence="3">MarR family transcriptional regulator</fullName>
    </submittedName>
</protein>
<dbReference type="InterPro" id="IPR039422">
    <property type="entry name" value="MarR/SlyA-like"/>
</dbReference>
<dbReference type="Pfam" id="PF01047">
    <property type="entry name" value="MarR"/>
    <property type="match status" value="1"/>
</dbReference>
<dbReference type="PANTHER" id="PTHR33164:SF99">
    <property type="entry name" value="MARR FAMILY REGULATORY PROTEIN"/>
    <property type="match status" value="1"/>
</dbReference>
<sequence length="170" mass="18275">MAEPRWLDDREMRAWSGFLSASALVNRRLDQQLKDDAGLSHPQYEILVRLAAAPGRELRMTELANGLINSKSGLTYQVTQMEKAGLVRRRSCPSDVRGVFAVLTDAGGAKLEEAAPGHVATVREILVDVLTAEQLDALADGLGEVGRRLRGEAAGTDPAASEVSRPDIGV</sequence>
<accession>A0ABZ1TKE6</accession>
<keyword evidence="4" id="KW-1185">Reference proteome</keyword>
<name>A0ABZ1TKE6_STRVG</name>
<evidence type="ECO:0000313" key="4">
    <source>
        <dbReference type="Proteomes" id="UP001432039"/>
    </source>
</evidence>
<feature type="region of interest" description="Disordered" evidence="1">
    <location>
        <begin position="149"/>
        <end position="170"/>
    </location>
</feature>
<evidence type="ECO:0000313" key="3">
    <source>
        <dbReference type="EMBL" id="WUQ16300.1"/>
    </source>
</evidence>
<proteinExistence type="predicted"/>
<dbReference type="InterPro" id="IPR036390">
    <property type="entry name" value="WH_DNA-bd_sf"/>
</dbReference>
<dbReference type="InterPro" id="IPR036388">
    <property type="entry name" value="WH-like_DNA-bd_sf"/>
</dbReference>